<dbReference type="Proteomes" id="UP000599688">
    <property type="component" value="Unassembled WGS sequence"/>
</dbReference>
<dbReference type="PANTHER" id="PTHR48079">
    <property type="entry name" value="PROTEIN YEEZ"/>
    <property type="match status" value="1"/>
</dbReference>
<keyword evidence="2" id="KW-1185">Reference proteome</keyword>
<dbReference type="AlphaFoldDB" id="A0A916ZN16"/>
<gene>
    <name evidence="1" type="primary">yeeZ</name>
    <name evidence="1" type="ORF">GCM10010831_03960</name>
</gene>
<dbReference type="InterPro" id="IPR036291">
    <property type="entry name" value="NAD(P)-bd_dom_sf"/>
</dbReference>
<dbReference type="GO" id="GO:0005737">
    <property type="term" value="C:cytoplasm"/>
    <property type="evidence" value="ECO:0007669"/>
    <property type="project" value="TreeGrafter"/>
</dbReference>
<dbReference type="SUPFAM" id="SSF51735">
    <property type="entry name" value="NAD(P)-binding Rossmann-fold domains"/>
    <property type="match status" value="1"/>
</dbReference>
<dbReference type="GO" id="GO:0004029">
    <property type="term" value="F:aldehyde dehydrogenase (NAD+) activity"/>
    <property type="evidence" value="ECO:0007669"/>
    <property type="project" value="TreeGrafter"/>
</dbReference>
<dbReference type="RefSeq" id="WP_188405087.1">
    <property type="nucleotide sequence ID" value="NZ_BMGL01000002.1"/>
</dbReference>
<name>A0A916ZN16_9FLAO</name>
<dbReference type="EMBL" id="BMGL01000002">
    <property type="protein sequence ID" value="GGE05483.1"/>
    <property type="molecule type" value="Genomic_DNA"/>
</dbReference>
<organism evidence="1 2">
    <name type="scientific">Psychroflexus salis</name>
    <dbReference type="NCBI Taxonomy" id="1526574"/>
    <lineage>
        <taxon>Bacteria</taxon>
        <taxon>Pseudomonadati</taxon>
        <taxon>Bacteroidota</taxon>
        <taxon>Flavobacteriia</taxon>
        <taxon>Flavobacteriales</taxon>
        <taxon>Flavobacteriaceae</taxon>
        <taxon>Psychroflexus</taxon>
    </lineage>
</organism>
<proteinExistence type="predicted"/>
<dbReference type="Gene3D" id="3.40.50.720">
    <property type="entry name" value="NAD(P)-binding Rossmann-like Domain"/>
    <property type="match status" value="1"/>
</dbReference>
<evidence type="ECO:0000313" key="2">
    <source>
        <dbReference type="Proteomes" id="UP000599688"/>
    </source>
</evidence>
<sequence>MNNISVLGLGWLGKPLALYLQKKGFKVNGSCTSLSKKSTLNKEIETHFIQLEWNAIQGDIAAFLKNTEILIINIPPKIKQDDESTFVLKMKFLLRKLKAFKIQKVIYVSSTSVFEDNTEFLTYTERDTPNARSKKALQLIEAEQLFLNEHSFKTAIVRFGGLVGEDRHPVFYLSGRSQLANSKAPVNLIHRKDCIQLIYTILLNFTKNSIYHGVYSDVLPKEKFYQKAAKARKLIIPKFSKAMSKGKKISSHQTELDLQLYFKHSVY</sequence>
<dbReference type="InterPro" id="IPR051783">
    <property type="entry name" value="NAD(P)-dependent_oxidoreduct"/>
</dbReference>
<reference evidence="1 2" key="1">
    <citation type="journal article" date="2014" name="Int. J. Syst. Evol. Microbiol.">
        <title>Complete genome sequence of Corynebacterium casei LMG S-19264T (=DSM 44701T), isolated from a smear-ripened cheese.</title>
        <authorList>
            <consortium name="US DOE Joint Genome Institute (JGI-PGF)"/>
            <person name="Walter F."/>
            <person name="Albersmeier A."/>
            <person name="Kalinowski J."/>
            <person name="Ruckert C."/>
        </authorList>
    </citation>
    <scope>NUCLEOTIDE SEQUENCE [LARGE SCALE GENOMIC DNA]</scope>
    <source>
        <strain evidence="1 2">CGMCC 1.12925</strain>
    </source>
</reference>
<evidence type="ECO:0000313" key="1">
    <source>
        <dbReference type="EMBL" id="GGE05483.1"/>
    </source>
</evidence>
<dbReference type="PANTHER" id="PTHR48079:SF6">
    <property type="entry name" value="NAD(P)-BINDING DOMAIN-CONTAINING PROTEIN-RELATED"/>
    <property type="match status" value="1"/>
</dbReference>
<accession>A0A916ZN16</accession>
<comment type="caution">
    <text evidence="1">The sequence shown here is derived from an EMBL/GenBank/DDBJ whole genome shotgun (WGS) entry which is preliminary data.</text>
</comment>
<protein>
    <submittedName>
        <fullName evidence="1">Epimerase</fullName>
    </submittedName>
</protein>